<sequence>MPNRDSDPRYSNANDETEIFPSSYSERYSGSESQYSSGGNSGYRDDEYSAGSYNREYSSGGYGAPSNRGYNEANRRYSDSASYYPDQQYQGYQQAPAQSPAPQQLRPQKSGPSLSDQFDIPKFIGSVVAVAIVASITAYVVAWILELVMERIATYVNWTYPPIDRTYYAIFAAVVAIFAALLWWVLNIGTTLPSLFYSWIVGVVLVAAVVLPLLLTTPFYNGIIESVMNLVVGLPVVYLIAPIGNSARKN</sequence>
<evidence type="ECO:0000313" key="3">
    <source>
        <dbReference type="EMBL" id="MCF6773994.1"/>
    </source>
</evidence>
<comment type="caution">
    <text evidence="3">The sequence shown here is derived from an EMBL/GenBank/DDBJ whole genome shotgun (WGS) entry which is preliminary data.</text>
</comment>
<proteinExistence type="predicted"/>
<keyword evidence="4" id="KW-1185">Reference proteome</keyword>
<feature type="region of interest" description="Disordered" evidence="1">
    <location>
        <begin position="1"/>
        <end position="72"/>
    </location>
</feature>
<organism evidence="3 4">
    <name type="scientific">Corynebacterium parakroppenstedtii</name>
    <dbReference type="NCBI Taxonomy" id="2828363"/>
    <lineage>
        <taxon>Bacteria</taxon>
        <taxon>Bacillati</taxon>
        <taxon>Actinomycetota</taxon>
        <taxon>Actinomycetes</taxon>
        <taxon>Mycobacteriales</taxon>
        <taxon>Corynebacteriaceae</taxon>
        <taxon>Corynebacterium</taxon>
    </lineage>
</organism>
<feature type="transmembrane region" description="Helical" evidence="2">
    <location>
        <begin position="123"/>
        <end position="145"/>
    </location>
</feature>
<dbReference type="RefSeq" id="WP_052722371.1">
    <property type="nucleotide sequence ID" value="NZ_JAGSOA010000002.1"/>
</dbReference>
<keyword evidence="2" id="KW-1133">Transmembrane helix</keyword>
<evidence type="ECO:0000256" key="2">
    <source>
        <dbReference type="SAM" id="Phobius"/>
    </source>
</evidence>
<evidence type="ECO:0000256" key="1">
    <source>
        <dbReference type="SAM" id="MobiDB-lite"/>
    </source>
</evidence>
<gene>
    <name evidence="3" type="ORF">L3H44_06165</name>
</gene>
<dbReference type="EMBL" id="JAKJKU010000002">
    <property type="protein sequence ID" value="MCF6773994.1"/>
    <property type="molecule type" value="Genomic_DNA"/>
</dbReference>
<feature type="transmembrane region" description="Helical" evidence="2">
    <location>
        <begin position="227"/>
        <end position="244"/>
    </location>
</feature>
<feature type="transmembrane region" description="Helical" evidence="2">
    <location>
        <begin position="165"/>
        <end position="186"/>
    </location>
</feature>
<feature type="compositionally biased region" description="Low complexity" evidence="1">
    <location>
        <begin position="91"/>
        <end position="108"/>
    </location>
</feature>
<feature type="compositionally biased region" description="Low complexity" evidence="1">
    <location>
        <begin position="22"/>
        <end position="38"/>
    </location>
</feature>
<accession>A0ABS9HJI3</accession>
<dbReference type="GeneID" id="92727043"/>
<dbReference type="Proteomes" id="UP001200604">
    <property type="component" value="Unassembled WGS sequence"/>
</dbReference>
<keyword evidence="2" id="KW-0472">Membrane</keyword>
<reference evidence="3 4" key="1">
    <citation type="submission" date="2022-01" db="EMBL/GenBank/DDBJ databases">
        <title>Identification and Characterization of Corynebacterium sp.</title>
        <authorList>
            <person name="Luo Q."/>
            <person name="Qu P."/>
            <person name="Chen Q."/>
        </authorList>
    </citation>
    <scope>NUCLEOTIDE SEQUENCE [LARGE SCALE GENOMIC DNA]</scope>
    <source>
        <strain evidence="3 4">MC-12</strain>
    </source>
</reference>
<feature type="region of interest" description="Disordered" evidence="1">
    <location>
        <begin position="91"/>
        <end position="114"/>
    </location>
</feature>
<name>A0ABS9HJI3_9CORY</name>
<evidence type="ECO:0000313" key="4">
    <source>
        <dbReference type="Proteomes" id="UP001200604"/>
    </source>
</evidence>
<feature type="transmembrane region" description="Helical" evidence="2">
    <location>
        <begin position="195"/>
        <end position="215"/>
    </location>
</feature>
<protein>
    <submittedName>
        <fullName evidence="3">Uncharacterized protein</fullName>
    </submittedName>
</protein>
<keyword evidence="2" id="KW-0812">Transmembrane</keyword>